<evidence type="ECO:0000259" key="8">
    <source>
        <dbReference type="PROSITE" id="PS50893"/>
    </source>
</evidence>
<evidence type="ECO:0000313" key="11">
    <source>
        <dbReference type="Proteomes" id="UP001599756"/>
    </source>
</evidence>
<dbReference type="SMART" id="SM00382">
    <property type="entry name" value="AAA"/>
    <property type="match status" value="1"/>
</dbReference>
<comment type="caution">
    <text evidence="10">The sequence shown here is derived from an EMBL/GenBank/DDBJ whole genome shotgun (WGS) entry which is preliminary data.</text>
</comment>
<evidence type="ECO:0000256" key="1">
    <source>
        <dbReference type="ARBA" id="ARBA00004651"/>
    </source>
</evidence>
<evidence type="ECO:0000256" key="7">
    <source>
        <dbReference type="SAM" id="Phobius"/>
    </source>
</evidence>
<keyword evidence="4 10" id="KW-0067">ATP-binding</keyword>
<dbReference type="PROSITE" id="PS50893">
    <property type="entry name" value="ABC_TRANSPORTER_2"/>
    <property type="match status" value="1"/>
</dbReference>
<keyword evidence="11" id="KW-1185">Reference proteome</keyword>
<sequence>MLPYGKAYLREELDRKVSFEAYDEIYTTVNRFVTLARFEDPRFLDRLRLAQEAGMSAPSEAVTAAVGLIASSMTAIGFIISLSILSPVLVSAIILSMLPTALVEFSLSSQRAGILHEIAPLRRREFFYRDAISNGRTAKEIRLYGTGDFLRQRMLEDRQSSDSLQRRFARRRARFGGTLSLAGAILAGAALVWAVHGARSGTLTVGDVSMLIAAVAGVQHAVSELVETAATAHHSLLVFDHYMSVVDSAPDVAPPVASRPITALSHGIEIRDVWFRYSDEGPWVLRGVNLFIPHGRTVGLVGKNGAGKTTLVKLLCRFHDPTRGAIYWDGTDIRNIAPAELRRRIGAVFQDFTYYDLSAAENIGIGDVDRIADVPRIRRAATRAGVHDVISGLPYGYETLLTRVFFDQADKEDPRTGVQLSGGQWQRIALARGLMREERDFLILDEPTSGLDPEAESRVVSELTEHRAGRTSLLITHRLGSIRTSDSIAVLTAGQISEIGTHEELIASRGDYADLFFMQAEGYIGS</sequence>
<evidence type="ECO:0000313" key="10">
    <source>
        <dbReference type="EMBL" id="MFE1755527.1"/>
    </source>
</evidence>
<dbReference type="Proteomes" id="UP001599756">
    <property type="component" value="Unassembled WGS sequence"/>
</dbReference>
<feature type="domain" description="ABC transmembrane type-1" evidence="9">
    <location>
        <begin position="59"/>
        <end position="234"/>
    </location>
</feature>
<evidence type="ECO:0000256" key="6">
    <source>
        <dbReference type="ARBA" id="ARBA00023136"/>
    </source>
</evidence>
<keyword evidence="2 7" id="KW-0812">Transmembrane</keyword>
<dbReference type="PANTHER" id="PTHR43394:SF1">
    <property type="entry name" value="ATP-BINDING CASSETTE SUB-FAMILY B MEMBER 10, MITOCHONDRIAL"/>
    <property type="match status" value="1"/>
</dbReference>
<dbReference type="RefSeq" id="WP_381807933.1">
    <property type="nucleotide sequence ID" value="NZ_JBHYTS010000094.1"/>
</dbReference>
<keyword evidence="3" id="KW-0547">Nucleotide-binding</keyword>
<accession>A0ABW6HFX1</accession>
<dbReference type="InterPro" id="IPR003439">
    <property type="entry name" value="ABC_transporter-like_ATP-bd"/>
</dbReference>
<organism evidence="10 11">
    <name type="scientific">Streptomyces anandii</name>
    <dbReference type="NCBI Taxonomy" id="285454"/>
    <lineage>
        <taxon>Bacteria</taxon>
        <taxon>Bacillati</taxon>
        <taxon>Actinomycetota</taxon>
        <taxon>Actinomycetes</taxon>
        <taxon>Kitasatosporales</taxon>
        <taxon>Streptomycetaceae</taxon>
        <taxon>Streptomyces</taxon>
    </lineage>
</organism>
<dbReference type="InterPro" id="IPR036640">
    <property type="entry name" value="ABC1_TM_sf"/>
</dbReference>
<reference evidence="10 11" key="1">
    <citation type="submission" date="2024-09" db="EMBL/GenBank/DDBJ databases">
        <title>The Natural Products Discovery Center: Release of the First 8490 Sequenced Strains for Exploring Actinobacteria Biosynthetic Diversity.</title>
        <authorList>
            <person name="Kalkreuter E."/>
            <person name="Kautsar S.A."/>
            <person name="Yang D."/>
            <person name="Bader C.D."/>
            <person name="Teijaro C.N."/>
            <person name="Fluegel L."/>
            <person name="Davis C.M."/>
            <person name="Simpson J.R."/>
            <person name="Lauterbach L."/>
            <person name="Steele A.D."/>
            <person name="Gui C."/>
            <person name="Meng S."/>
            <person name="Li G."/>
            <person name="Viehrig K."/>
            <person name="Ye F."/>
            <person name="Su P."/>
            <person name="Kiefer A.F."/>
            <person name="Nichols A."/>
            <person name="Cepeda A.J."/>
            <person name="Yan W."/>
            <person name="Fan B."/>
            <person name="Jiang Y."/>
            <person name="Adhikari A."/>
            <person name="Zheng C.-J."/>
            <person name="Schuster L."/>
            <person name="Cowan T.M."/>
            <person name="Smanski M.J."/>
            <person name="Chevrette M.G."/>
            <person name="De Carvalho L.P.S."/>
            <person name="Shen B."/>
        </authorList>
    </citation>
    <scope>NUCLEOTIDE SEQUENCE [LARGE SCALE GENOMIC DNA]</scope>
    <source>
        <strain evidence="10 11">NPDC059500</strain>
    </source>
</reference>
<dbReference type="SUPFAM" id="SSF52540">
    <property type="entry name" value="P-loop containing nucleoside triphosphate hydrolases"/>
    <property type="match status" value="1"/>
</dbReference>
<evidence type="ECO:0000259" key="9">
    <source>
        <dbReference type="PROSITE" id="PS50929"/>
    </source>
</evidence>
<dbReference type="Pfam" id="PF00005">
    <property type="entry name" value="ABC_tran"/>
    <property type="match status" value="1"/>
</dbReference>
<gene>
    <name evidence="10" type="ORF">ACFW88_34170</name>
</gene>
<dbReference type="PROSITE" id="PS00211">
    <property type="entry name" value="ABC_TRANSPORTER_1"/>
    <property type="match status" value="1"/>
</dbReference>
<name>A0ABW6HFX1_9ACTN</name>
<protein>
    <submittedName>
        <fullName evidence="10">ABC transporter ATP-binding protein</fullName>
    </submittedName>
</protein>
<dbReference type="SUPFAM" id="SSF90123">
    <property type="entry name" value="ABC transporter transmembrane region"/>
    <property type="match status" value="1"/>
</dbReference>
<feature type="domain" description="ABC transporter" evidence="8">
    <location>
        <begin position="268"/>
        <end position="518"/>
    </location>
</feature>
<evidence type="ECO:0000256" key="5">
    <source>
        <dbReference type="ARBA" id="ARBA00022989"/>
    </source>
</evidence>
<dbReference type="InterPro" id="IPR011527">
    <property type="entry name" value="ABC1_TM_dom"/>
</dbReference>
<feature type="transmembrane region" description="Helical" evidence="7">
    <location>
        <begin position="175"/>
        <end position="195"/>
    </location>
</feature>
<keyword evidence="6 7" id="KW-0472">Membrane</keyword>
<dbReference type="GO" id="GO:0005524">
    <property type="term" value="F:ATP binding"/>
    <property type="evidence" value="ECO:0007669"/>
    <property type="project" value="UniProtKB-KW"/>
</dbReference>
<evidence type="ECO:0000256" key="3">
    <source>
        <dbReference type="ARBA" id="ARBA00022741"/>
    </source>
</evidence>
<dbReference type="InterPro" id="IPR039421">
    <property type="entry name" value="Type_1_exporter"/>
</dbReference>
<dbReference type="InterPro" id="IPR003593">
    <property type="entry name" value="AAA+_ATPase"/>
</dbReference>
<dbReference type="PANTHER" id="PTHR43394">
    <property type="entry name" value="ATP-DEPENDENT PERMEASE MDL1, MITOCHONDRIAL"/>
    <property type="match status" value="1"/>
</dbReference>
<dbReference type="InterPro" id="IPR027417">
    <property type="entry name" value="P-loop_NTPase"/>
</dbReference>
<dbReference type="Gene3D" id="3.40.50.300">
    <property type="entry name" value="P-loop containing nucleotide triphosphate hydrolases"/>
    <property type="match status" value="1"/>
</dbReference>
<keyword evidence="5 7" id="KW-1133">Transmembrane helix</keyword>
<evidence type="ECO:0000256" key="2">
    <source>
        <dbReference type="ARBA" id="ARBA00022692"/>
    </source>
</evidence>
<dbReference type="PROSITE" id="PS50929">
    <property type="entry name" value="ABC_TM1F"/>
    <property type="match status" value="1"/>
</dbReference>
<evidence type="ECO:0000256" key="4">
    <source>
        <dbReference type="ARBA" id="ARBA00022840"/>
    </source>
</evidence>
<dbReference type="EMBL" id="JBHYTS010000094">
    <property type="protein sequence ID" value="MFE1755527.1"/>
    <property type="molecule type" value="Genomic_DNA"/>
</dbReference>
<proteinExistence type="predicted"/>
<dbReference type="InterPro" id="IPR017871">
    <property type="entry name" value="ABC_transporter-like_CS"/>
</dbReference>
<dbReference type="Gene3D" id="1.20.1560.10">
    <property type="entry name" value="ABC transporter type 1, transmembrane domain"/>
    <property type="match status" value="1"/>
</dbReference>
<comment type="subcellular location">
    <subcellularLocation>
        <location evidence="1">Cell membrane</location>
        <topology evidence="1">Multi-pass membrane protein</topology>
    </subcellularLocation>
</comment>